<dbReference type="InterPro" id="IPR002937">
    <property type="entry name" value="Amino_oxidase"/>
</dbReference>
<name>A0A4P6JZU7_KTERU</name>
<dbReference type="Gene3D" id="3.90.660.50">
    <property type="match status" value="1"/>
</dbReference>
<dbReference type="RefSeq" id="WP_129892236.1">
    <property type="nucleotide sequence ID" value="NZ_CP035758.1"/>
</dbReference>
<evidence type="ECO:0000313" key="3">
    <source>
        <dbReference type="Proteomes" id="UP000290365"/>
    </source>
</evidence>
<dbReference type="GO" id="GO:0016491">
    <property type="term" value="F:oxidoreductase activity"/>
    <property type="evidence" value="ECO:0007669"/>
    <property type="project" value="InterPro"/>
</dbReference>
<dbReference type="Proteomes" id="UP000290365">
    <property type="component" value="Chromosome"/>
</dbReference>
<reference evidence="2 3" key="1">
    <citation type="submission" date="2019-01" db="EMBL/GenBank/DDBJ databases">
        <title>Ktedonosporobacter rubrisoli SCAWS-G2.</title>
        <authorList>
            <person name="Huang Y."/>
            <person name="Yan B."/>
        </authorList>
    </citation>
    <scope>NUCLEOTIDE SEQUENCE [LARGE SCALE GENOMIC DNA]</scope>
    <source>
        <strain evidence="2 3">SCAWS-G2</strain>
    </source>
</reference>
<sequence>MNVKRTSPNPIIIVGGGLTGLCAAALLARAGHHVLLFERSRLPGGYARTREQEGFFFNFGAHAFYLGGPGERVLRELDIPVSGGRLSIDYGLALKQDEDHRLPFGAAALAETTLFSQAEKDELSQLYAALPQLDSAQLRGISWQTWLETNIRYASARQFLQARARLSTNTWAPDLIDAGLIIDILQNNSGVLYLHKGWQPLVDGLLQVAQQAGATVITRARVTAVEVASGAVEAIRLEDGTRYKASAVILAVDAHTASSLVAEGQHDLMRSWAQQTIPSYIACFDVALRRLPNPRNIYAIGMDCPLYYAVHSTWAQLGREDGAFIHTMRYHRYDESLSAEMSKRELEALLDRLQPGWRAEVIAESFLPHIQAVSDIVQAKRGGINGRPGPVVPAIGGLYVAGDWVGNEDQQSGAAFASASRTARLVTEAMVAS</sequence>
<dbReference type="PANTHER" id="PTHR43734:SF1">
    <property type="entry name" value="PHYTOENE DESATURASE"/>
    <property type="match status" value="1"/>
</dbReference>
<proteinExistence type="predicted"/>
<dbReference type="KEGG" id="kbs:EPA93_36460"/>
<protein>
    <submittedName>
        <fullName evidence="2">NAD(P)/FAD-dependent oxidoreductase</fullName>
    </submittedName>
</protein>
<dbReference type="Gene3D" id="3.50.50.60">
    <property type="entry name" value="FAD/NAD(P)-binding domain"/>
    <property type="match status" value="1"/>
</dbReference>
<dbReference type="AlphaFoldDB" id="A0A4P6JZU7"/>
<dbReference type="SUPFAM" id="SSF51905">
    <property type="entry name" value="FAD/NAD(P)-binding domain"/>
    <property type="match status" value="1"/>
</dbReference>
<keyword evidence="3" id="KW-1185">Reference proteome</keyword>
<accession>A0A4P6JZU7</accession>
<feature type="domain" description="Amine oxidase" evidence="1">
    <location>
        <begin position="18"/>
        <end position="278"/>
    </location>
</feature>
<organism evidence="2 3">
    <name type="scientific">Ktedonosporobacter rubrisoli</name>
    <dbReference type="NCBI Taxonomy" id="2509675"/>
    <lineage>
        <taxon>Bacteria</taxon>
        <taxon>Bacillati</taxon>
        <taxon>Chloroflexota</taxon>
        <taxon>Ktedonobacteria</taxon>
        <taxon>Ktedonobacterales</taxon>
        <taxon>Ktedonosporobacteraceae</taxon>
        <taxon>Ktedonosporobacter</taxon>
    </lineage>
</organism>
<dbReference type="EMBL" id="CP035758">
    <property type="protein sequence ID" value="QBD81175.1"/>
    <property type="molecule type" value="Genomic_DNA"/>
</dbReference>
<evidence type="ECO:0000259" key="1">
    <source>
        <dbReference type="Pfam" id="PF01593"/>
    </source>
</evidence>
<dbReference type="OrthoDB" id="269318at2"/>
<evidence type="ECO:0000313" key="2">
    <source>
        <dbReference type="EMBL" id="QBD81175.1"/>
    </source>
</evidence>
<dbReference type="Pfam" id="PF01593">
    <property type="entry name" value="Amino_oxidase"/>
    <property type="match status" value="1"/>
</dbReference>
<dbReference type="PANTHER" id="PTHR43734">
    <property type="entry name" value="PHYTOENE DESATURASE"/>
    <property type="match status" value="1"/>
</dbReference>
<dbReference type="InterPro" id="IPR036188">
    <property type="entry name" value="FAD/NAD-bd_sf"/>
</dbReference>
<gene>
    <name evidence="2" type="ORF">EPA93_36460</name>
</gene>